<sequence length="86" mass="9749">MAKQKTNIPSDETKEEKFRRVIDPRIKKTLRALDQVAGMPLQPTYNVSENDGKQVLAILKKSYDKLVDNYTRAIAGTLKAKKSKNT</sequence>
<evidence type="ECO:0000313" key="1">
    <source>
        <dbReference type="EMBL" id="GAG62174.1"/>
    </source>
</evidence>
<reference evidence="1" key="1">
    <citation type="journal article" date="2014" name="Front. Microbiol.">
        <title>High frequency of phylogenetically diverse reductive dehalogenase-homologous genes in deep subseafloor sedimentary metagenomes.</title>
        <authorList>
            <person name="Kawai M."/>
            <person name="Futagami T."/>
            <person name="Toyoda A."/>
            <person name="Takaki Y."/>
            <person name="Nishi S."/>
            <person name="Hori S."/>
            <person name="Arai W."/>
            <person name="Tsubouchi T."/>
            <person name="Morono Y."/>
            <person name="Uchiyama I."/>
            <person name="Ito T."/>
            <person name="Fujiyama A."/>
            <person name="Inagaki F."/>
            <person name="Takami H."/>
        </authorList>
    </citation>
    <scope>NUCLEOTIDE SEQUENCE</scope>
    <source>
        <strain evidence="1">Expedition CK06-06</strain>
    </source>
</reference>
<organism evidence="1">
    <name type="scientific">marine sediment metagenome</name>
    <dbReference type="NCBI Taxonomy" id="412755"/>
    <lineage>
        <taxon>unclassified sequences</taxon>
        <taxon>metagenomes</taxon>
        <taxon>ecological metagenomes</taxon>
    </lineage>
</organism>
<dbReference type="EMBL" id="BART01003831">
    <property type="protein sequence ID" value="GAG62174.1"/>
    <property type="molecule type" value="Genomic_DNA"/>
</dbReference>
<dbReference type="AlphaFoldDB" id="X0YZF0"/>
<name>X0YZF0_9ZZZZ</name>
<accession>X0YZF0</accession>
<gene>
    <name evidence="1" type="ORF">S01H4_10162</name>
</gene>
<proteinExistence type="predicted"/>
<comment type="caution">
    <text evidence="1">The sequence shown here is derived from an EMBL/GenBank/DDBJ whole genome shotgun (WGS) entry which is preliminary data.</text>
</comment>
<protein>
    <submittedName>
        <fullName evidence="1">Uncharacterized protein</fullName>
    </submittedName>
</protein>
<feature type="non-terminal residue" evidence="1">
    <location>
        <position position="86"/>
    </location>
</feature>